<dbReference type="RefSeq" id="WP_251973471.1">
    <property type="nucleotide sequence ID" value="NZ_AP025730.1"/>
</dbReference>
<dbReference type="Proteomes" id="UP001057498">
    <property type="component" value="Chromosome"/>
</dbReference>
<dbReference type="PANTHER" id="PTHR30302:SF5">
    <property type="entry name" value="SLR1876 PROTEIN"/>
    <property type="match status" value="1"/>
</dbReference>
<organism evidence="2 3">
    <name type="scientific">Sphaerotilus microaerophilus</name>
    <dbReference type="NCBI Taxonomy" id="2914710"/>
    <lineage>
        <taxon>Bacteria</taxon>
        <taxon>Pseudomonadati</taxon>
        <taxon>Pseudomonadota</taxon>
        <taxon>Betaproteobacteria</taxon>
        <taxon>Burkholderiales</taxon>
        <taxon>Sphaerotilaceae</taxon>
        <taxon>Sphaerotilus</taxon>
    </lineage>
</organism>
<evidence type="ECO:0000313" key="3">
    <source>
        <dbReference type="Proteomes" id="UP001057498"/>
    </source>
</evidence>
<proteinExistence type="predicted"/>
<dbReference type="InterPro" id="IPR000671">
    <property type="entry name" value="Peptidase_A31"/>
</dbReference>
<accession>A0ABM7YLW1</accession>
<dbReference type="PANTHER" id="PTHR30302">
    <property type="entry name" value="HYDROGENASE 1 MATURATION PROTEASE"/>
    <property type="match status" value="1"/>
</dbReference>
<keyword evidence="3" id="KW-1185">Reference proteome</keyword>
<evidence type="ECO:0000313" key="2">
    <source>
        <dbReference type="EMBL" id="BDI05438.1"/>
    </source>
</evidence>
<dbReference type="EMBL" id="AP025730">
    <property type="protein sequence ID" value="BDI05438.1"/>
    <property type="molecule type" value="Genomic_DNA"/>
</dbReference>
<evidence type="ECO:0008006" key="4">
    <source>
        <dbReference type="Google" id="ProtNLM"/>
    </source>
</evidence>
<dbReference type="CDD" id="cd06066">
    <property type="entry name" value="H2MP_NAD-link-bidir"/>
    <property type="match status" value="1"/>
</dbReference>
<name>A0ABM7YLW1_9BURK</name>
<evidence type="ECO:0000256" key="1">
    <source>
        <dbReference type="SAM" id="MobiDB-lite"/>
    </source>
</evidence>
<gene>
    <name evidence="2" type="ORF">CATMQ487_24080</name>
</gene>
<sequence length="196" mass="20891">MSGAETHAPKVAAKVVVFGWGNTSRGDDAIGPLLLADLEAAHLPGVETIEDFQLQIEHALDMVGADLVLFLDAGTQTAAPYVFYEAQPAGVFTASTHALLPEAVLSVYRQIHGQEPPPAFVLCVRGEQFGLGEPMSAVACERLEVAKGLVRELCSKADAGKWRQKLQRDGARPLEGNVRHSYGGEMGNASNPDGRD</sequence>
<dbReference type="NCBIfam" id="TIGR00072">
    <property type="entry name" value="hydrog_prot"/>
    <property type="match status" value="1"/>
</dbReference>
<feature type="region of interest" description="Disordered" evidence="1">
    <location>
        <begin position="165"/>
        <end position="196"/>
    </location>
</feature>
<dbReference type="SUPFAM" id="SSF53163">
    <property type="entry name" value="HybD-like"/>
    <property type="match status" value="1"/>
</dbReference>
<reference evidence="2" key="1">
    <citation type="submission" date="2022-04" db="EMBL/GenBank/DDBJ databases">
        <title>Whole genome sequence of Sphaerotilus sp. FB-5.</title>
        <authorList>
            <person name="Takeda M."/>
            <person name="Narihara S."/>
            <person name="Akimoto M."/>
            <person name="Akimoto R."/>
            <person name="Nishiyashiki S."/>
            <person name="Murakami T."/>
        </authorList>
    </citation>
    <scope>NUCLEOTIDE SEQUENCE</scope>
    <source>
        <strain evidence="2">FB-5</strain>
    </source>
</reference>
<dbReference type="InterPro" id="IPR023430">
    <property type="entry name" value="Pept_HybD-like_dom_sf"/>
</dbReference>
<dbReference type="Gene3D" id="3.40.50.1450">
    <property type="entry name" value="HybD-like"/>
    <property type="match status" value="1"/>
</dbReference>
<protein>
    <recommendedName>
        <fullName evidence="4">Hydrogenase maturation protease</fullName>
    </recommendedName>
</protein>